<comment type="caution">
    <text evidence="2">The sequence shown here is derived from an EMBL/GenBank/DDBJ whole genome shotgun (WGS) entry which is preliminary data.</text>
</comment>
<dbReference type="AlphaFoldDB" id="A0A939T1F2"/>
<organism evidence="2 3">
    <name type="scientific">Actinomadura barringtoniae</name>
    <dbReference type="NCBI Taxonomy" id="1427535"/>
    <lineage>
        <taxon>Bacteria</taxon>
        <taxon>Bacillati</taxon>
        <taxon>Actinomycetota</taxon>
        <taxon>Actinomycetes</taxon>
        <taxon>Streptosporangiales</taxon>
        <taxon>Thermomonosporaceae</taxon>
        <taxon>Actinomadura</taxon>
    </lineage>
</organism>
<reference evidence="2" key="1">
    <citation type="submission" date="2021-03" db="EMBL/GenBank/DDBJ databases">
        <authorList>
            <person name="Kanchanasin P."/>
            <person name="Saeng-In P."/>
            <person name="Phongsopitanun W."/>
            <person name="Yuki M."/>
            <person name="Kudo T."/>
            <person name="Ohkuma M."/>
            <person name="Tanasupawat S."/>
        </authorList>
    </citation>
    <scope>NUCLEOTIDE SEQUENCE</scope>
    <source>
        <strain evidence="2">GKU 128</strain>
    </source>
</reference>
<dbReference type="InterPro" id="IPR036390">
    <property type="entry name" value="WH_DNA-bd_sf"/>
</dbReference>
<dbReference type="InterPro" id="IPR039422">
    <property type="entry name" value="MarR/SlyA-like"/>
</dbReference>
<feature type="domain" description="HTH marR-type" evidence="1">
    <location>
        <begin position="3"/>
        <end position="140"/>
    </location>
</feature>
<accession>A0A939T1F2</accession>
<dbReference type="Pfam" id="PF12802">
    <property type="entry name" value="MarR_2"/>
    <property type="match status" value="1"/>
</dbReference>
<name>A0A939T1F2_9ACTN</name>
<dbReference type="PANTHER" id="PTHR33164:SF57">
    <property type="entry name" value="MARR-FAMILY TRANSCRIPTIONAL REGULATOR"/>
    <property type="match status" value="1"/>
</dbReference>
<sequence length="149" mass="16460">MDDSPEVAAIERAMVALRRSQRRRTLQRLRGGEVPRGASFDVLDVIEAEAPVDVRGVATSLSVDQPRASKLVAQAVADGLARREADQADGRRTLLFLTADGQAMVDEAHRFRQSVVERVTGDWTPDERAEFARLFARFADGFTRLKPGP</sequence>
<evidence type="ECO:0000313" key="2">
    <source>
        <dbReference type="EMBL" id="MBO2447411.1"/>
    </source>
</evidence>
<proteinExistence type="predicted"/>
<dbReference type="SMART" id="SM00347">
    <property type="entry name" value="HTH_MARR"/>
    <property type="match status" value="1"/>
</dbReference>
<evidence type="ECO:0000259" key="1">
    <source>
        <dbReference type="PROSITE" id="PS50995"/>
    </source>
</evidence>
<dbReference type="Proteomes" id="UP000669179">
    <property type="component" value="Unassembled WGS sequence"/>
</dbReference>
<dbReference type="EMBL" id="JAGEOJ010000004">
    <property type="protein sequence ID" value="MBO2447411.1"/>
    <property type="molecule type" value="Genomic_DNA"/>
</dbReference>
<dbReference type="InterPro" id="IPR000835">
    <property type="entry name" value="HTH_MarR-typ"/>
</dbReference>
<dbReference type="GO" id="GO:0003700">
    <property type="term" value="F:DNA-binding transcription factor activity"/>
    <property type="evidence" value="ECO:0007669"/>
    <property type="project" value="InterPro"/>
</dbReference>
<dbReference type="InterPro" id="IPR036388">
    <property type="entry name" value="WH-like_DNA-bd_sf"/>
</dbReference>
<dbReference type="PROSITE" id="PS50995">
    <property type="entry name" value="HTH_MARR_2"/>
    <property type="match status" value="1"/>
</dbReference>
<evidence type="ECO:0000313" key="3">
    <source>
        <dbReference type="Proteomes" id="UP000669179"/>
    </source>
</evidence>
<gene>
    <name evidence="2" type="ORF">J4573_09965</name>
</gene>
<protein>
    <submittedName>
        <fullName evidence="2">Winged helix-turn-helix transcriptional regulator</fullName>
    </submittedName>
</protein>
<dbReference type="GO" id="GO:0006950">
    <property type="term" value="P:response to stress"/>
    <property type="evidence" value="ECO:0007669"/>
    <property type="project" value="TreeGrafter"/>
</dbReference>
<dbReference type="PANTHER" id="PTHR33164">
    <property type="entry name" value="TRANSCRIPTIONAL REGULATOR, MARR FAMILY"/>
    <property type="match status" value="1"/>
</dbReference>
<dbReference type="SUPFAM" id="SSF46785">
    <property type="entry name" value="Winged helix' DNA-binding domain"/>
    <property type="match status" value="1"/>
</dbReference>
<dbReference type="Gene3D" id="1.10.10.10">
    <property type="entry name" value="Winged helix-like DNA-binding domain superfamily/Winged helix DNA-binding domain"/>
    <property type="match status" value="1"/>
</dbReference>
<keyword evidence="3" id="KW-1185">Reference proteome</keyword>